<gene>
    <name evidence="1" type="ORF">M9H77_06364</name>
</gene>
<name>A0ACC0BS24_CATRO</name>
<dbReference type="EMBL" id="CM044702">
    <property type="protein sequence ID" value="KAI5675414.1"/>
    <property type="molecule type" value="Genomic_DNA"/>
</dbReference>
<evidence type="ECO:0000313" key="2">
    <source>
        <dbReference type="Proteomes" id="UP001060085"/>
    </source>
</evidence>
<keyword evidence="2" id="KW-1185">Reference proteome</keyword>
<evidence type="ECO:0000313" key="1">
    <source>
        <dbReference type="EMBL" id="KAI5675414.1"/>
    </source>
</evidence>
<accession>A0ACC0BS24</accession>
<proteinExistence type="predicted"/>
<organism evidence="1 2">
    <name type="scientific">Catharanthus roseus</name>
    <name type="common">Madagascar periwinkle</name>
    <name type="synonym">Vinca rosea</name>
    <dbReference type="NCBI Taxonomy" id="4058"/>
    <lineage>
        <taxon>Eukaryota</taxon>
        <taxon>Viridiplantae</taxon>
        <taxon>Streptophyta</taxon>
        <taxon>Embryophyta</taxon>
        <taxon>Tracheophyta</taxon>
        <taxon>Spermatophyta</taxon>
        <taxon>Magnoliopsida</taxon>
        <taxon>eudicotyledons</taxon>
        <taxon>Gunneridae</taxon>
        <taxon>Pentapetalae</taxon>
        <taxon>asterids</taxon>
        <taxon>lamiids</taxon>
        <taxon>Gentianales</taxon>
        <taxon>Apocynaceae</taxon>
        <taxon>Rauvolfioideae</taxon>
        <taxon>Vinceae</taxon>
        <taxon>Catharanthinae</taxon>
        <taxon>Catharanthus</taxon>
    </lineage>
</organism>
<comment type="caution">
    <text evidence="1">The sequence shown here is derived from an EMBL/GenBank/DDBJ whole genome shotgun (WGS) entry which is preliminary data.</text>
</comment>
<reference evidence="2" key="1">
    <citation type="journal article" date="2023" name="Nat. Plants">
        <title>Single-cell RNA sequencing provides a high-resolution roadmap for understanding the multicellular compartmentation of specialized metabolism.</title>
        <authorList>
            <person name="Sun S."/>
            <person name="Shen X."/>
            <person name="Li Y."/>
            <person name="Li Y."/>
            <person name="Wang S."/>
            <person name="Li R."/>
            <person name="Zhang H."/>
            <person name="Shen G."/>
            <person name="Guo B."/>
            <person name="Wei J."/>
            <person name="Xu J."/>
            <person name="St-Pierre B."/>
            <person name="Chen S."/>
            <person name="Sun C."/>
        </authorList>
    </citation>
    <scope>NUCLEOTIDE SEQUENCE [LARGE SCALE GENOMIC DNA]</scope>
</reference>
<dbReference type="Proteomes" id="UP001060085">
    <property type="component" value="Linkage Group LG02"/>
</dbReference>
<protein>
    <submittedName>
        <fullName evidence="1">Uncharacterized protein</fullName>
    </submittedName>
</protein>
<sequence>MWFHHHSFSDTVWNSWDFSFDVDAEKIFDEDPTPPYRENLHKLKDVYLARLKNEELFWKQKVRIKCIILDDIDDIRAEAINFFTTLFTNSHLPLLSPSSNLFSHITSLVSSHDNNMLHRMPILGEVKEVVFSLNREGAPSPDNCSGAFSVHCWDIVSSNVFHVVGFVKGHNITDNILLPHVLFRDLNNMQNLDLSYSEPSTPGILPSSLLFFLQLFLILSYLLHRLSLLGMMNTSATSIFLPPATPFLPCYMIWDSVMPVKFSIFMWRLNNSILPVDSSLQNISFHLASCCHCNKGEDSIDHIFLTCCYANNLWPRVSKLLGIFRIH</sequence>